<name>A0ACC8XBI6_9FIRM</name>
<sequence length="381" mass="41059">MENIILLINFLVMIAFNMAHPVTPMMIQTLGLPDYMFGVFFSMMAISNFVMSPIWGKWSDQAGRKRYLAIGTILYGLSQFGFGLSTQVLPILFFRALGGIGAACFSIVMIATVSDVSSPEKRARNFAWYMATYSLGAGIGSILGGYIGQQNGYIASFVTQGIYSIILGIIIFITLKETNTNPREQKTLYLEHLKFTKSSISLKGDIGVTIIVMALISLTTTAYNSSINFYIEAVLGLSSTLNGTVTATSAVIALFMNILITPYLAKKFSVYKSIKVITLIAGVSLVIGGATTSPVIAGILIFAFVSSSSMIVPMQQTIVTKIAAENYGEVMGIQGSAKALGMIIGSLGAGFIFMIDPELPFIFAGISAILAFYFLTRLKES</sequence>
<dbReference type="Proteomes" id="UP000188605">
    <property type="component" value="Unassembled WGS sequence"/>
</dbReference>
<proteinExistence type="predicted"/>
<accession>A0ACC8XBI6</accession>
<organism evidence="1 2">
    <name type="scientific">Candidatus Epulonipiscium fishelsonii</name>
    <dbReference type="NCBI Taxonomy" id="77094"/>
    <lineage>
        <taxon>Bacteria</taxon>
        <taxon>Bacillati</taxon>
        <taxon>Bacillota</taxon>
        <taxon>Clostridia</taxon>
        <taxon>Lachnospirales</taxon>
        <taxon>Lachnospiraceae</taxon>
        <taxon>Candidatus Epulonipiscium</taxon>
    </lineage>
</organism>
<gene>
    <name evidence="1" type="ORF">AN396_06955</name>
</gene>
<comment type="caution">
    <text evidence="1">The sequence shown here is derived from an EMBL/GenBank/DDBJ whole genome shotgun (WGS) entry which is preliminary data.</text>
</comment>
<evidence type="ECO:0000313" key="2">
    <source>
        <dbReference type="Proteomes" id="UP000188605"/>
    </source>
</evidence>
<protein>
    <submittedName>
        <fullName evidence="1">Uncharacterized protein</fullName>
    </submittedName>
</protein>
<dbReference type="EMBL" id="LJDB01000060">
    <property type="protein sequence ID" value="ONI39788.1"/>
    <property type="molecule type" value="Genomic_DNA"/>
</dbReference>
<reference evidence="1" key="1">
    <citation type="submission" date="2016-08" db="EMBL/GenBank/DDBJ databases">
        <authorList>
            <person name="Ngugi D.K."/>
            <person name="Miyake S."/>
            <person name="Stingl U."/>
        </authorList>
    </citation>
    <scope>NUCLEOTIDE SEQUENCE</scope>
    <source>
        <strain evidence="1">SCG-B11WGA-EpuloA1</strain>
    </source>
</reference>
<evidence type="ECO:0000313" key="1">
    <source>
        <dbReference type="EMBL" id="ONI39788.1"/>
    </source>
</evidence>
<keyword evidence="2" id="KW-1185">Reference proteome</keyword>